<evidence type="ECO:0000313" key="2">
    <source>
        <dbReference type="EMBL" id="KAJ8301876.1"/>
    </source>
</evidence>
<feature type="compositionally biased region" description="Basic and acidic residues" evidence="1">
    <location>
        <begin position="1"/>
        <end position="12"/>
    </location>
</feature>
<name>A0ABQ9EBU1_TEGGR</name>
<feature type="region of interest" description="Disordered" evidence="1">
    <location>
        <begin position="241"/>
        <end position="296"/>
    </location>
</feature>
<feature type="region of interest" description="Disordered" evidence="1">
    <location>
        <begin position="1"/>
        <end position="114"/>
    </location>
</feature>
<feature type="compositionally biased region" description="Basic and acidic residues" evidence="1">
    <location>
        <begin position="32"/>
        <end position="51"/>
    </location>
</feature>
<dbReference type="Gene3D" id="1.25.40.20">
    <property type="entry name" value="Ankyrin repeat-containing domain"/>
    <property type="match status" value="1"/>
</dbReference>
<feature type="compositionally biased region" description="Low complexity" evidence="1">
    <location>
        <begin position="270"/>
        <end position="279"/>
    </location>
</feature>
<dbReference type="Proteomes" id="UP001217089">
    <property type="component" value="Unassembled WGS sequence"/>
</dbReference>
<evidence type="ECO:0000256" key="1">
    <source>
        <dbReference type="SAM" id="MobiDB-lite"/>
    </source>
</evidence>
<dbReference type="EMBL" id="JARBDR010000918">
    <property type="protein sequence ID" value="KAJ8301876.1"/>
    <property type="molecule type" value="Genomic_DNA"/>
</dbReference>
<feature type="compositionally biased region" description="Basic and acidic residues" evidence="1">
    <location>
        <begin position="61"/>
        <end position="73"/>
    </location>
</feature>
<feature type="compositionally biased region" description="Low complexity" evidence="1">
    <location>
        <begin position="392"/>
        <end position="402"/>
    </location>
</feature>
<dbReference type="InterPro" id="IPR036770">
    <property type="entry name" value="Ankyrin_rpt-contain_sf"/>
</dbReference>
<feature type="region of interest" description="Disordered" evidence="1">
    <location>
        <begin position="386"/>
        <end position="407"/>
    </location>
</feature>
<reference evidence="2 3" key="1">
    <citation type="submission" date="2022-12" db="EMBL/GenBank/DDBJ databases">
        <title>Chromosome-level genome of Tegillarca granosa.</title>
        <authorList>
            <person name="Kim J."/>
        </authorList>
    </citation>
    <scope>NUCLEOTIDE SEQUENCE [LARGE SCALE GENOMIC DNA]</scope>
    <source>
        <strain evidence="2">Teg-2019</strain>
        <tissue evidence="2">Adductor muscle</tissue>
    </source>
</reference>
<gene>
    <name evidence="2" type="ORF">KUTeg_020863</name>
</gene>
<proteinExistence type="predicted"/>
<feature type="compositionally biased region" description="Acidic residues" evidence="1">
    <location>
        <begin position="82"/>
        <end position="114"/>
    </location>
</feature>
<dbReference type="SUPFAM" id="SSF140860">
    <property type="entry name" value="Pseudo ankyrin repeat-like"/>
    <property type="match status" value="1"/>
</dbReference>
<protein>
    <submittedName>
        <fullName evidence="2">Uncharacterized protein</fullName>
    </submittedName>
</protein>
<keyword evidence="3" id="KW-1185">Reference proteome</keyword>
<evidence type="ECO:0000313" key="3">
    <source>
        <dbReference type="Proteomes" id="UP001217089"/>
    </source>
</evidence>
<accession>A0ABQ9EBU1</accession>
<organism evidence="2 3">
    <name type="scientific">Tegillarca granosa</name>
    <name type="common">Malaysian cockle</name>
    <name type="synonym">Anadara granosa</name>
    <dbReference type="NCBI Taxonomy" id="220873"/>
    <lineage>
        <taxon>Eukaryota</taxon>
        <taxon>Metazoa</taxon>
        <taxon>Spiralia</taxon>
        <taxon>Lophotrochozoa</taxon>
        <taxon>Mollusca</taxon>
        <taxon>Bivalvia</taxon>
        <taxon>Autobranchia</taxon>
        <taxon>Pteriomorphia</taxon>
        <taxon>Arcoida</taxon>
        <taxon>Arcoidea</taxon>
        <taxon>Arcidae</taxon>
        <taxon>Tegillarca</taxon>
    </lineage>
</organism>
<sequence>MAVVKDEMKDNSEAEEPADTEKEQSKIQNETLKNDEENSDSKRTARTSTEEEGKDNEENVEETKDKAEEKQENTEDSVANLDDIDEEMDIDNENDNDEEEVEDEEDEEDMEMPDEDKAALVEAVRTSDYLTLQDLWDKRTTDINMTWFNENLLMVAIRARNEEMAEFLIDNGVDPNFESVIFDLKENTKDKIVLGKRVDCYKRSCRQVAFDCEMDKIVEMIDIKNSNWFPFVKPIPRKPKYRRPPAPPIPEKWQPVVEEEEEEEEEETTENTNTTNKNEVVIKTDDDGDSGHQSLKDGELSMFSDVYKRGDMYDEGYRTVSNSPYLSPPKEERPIFITKPTKSSMLLYSHTSEIRKRRGNAKSAPEKRRLDVVGSYSRESRMWHLPRRKDGSASAASASTATRVQSSVITHGSAPAVMKTDPYRQKNANLLNKRQTPLSQVSKILGESRLLSSQSELCLPYIHSTHNVCQKNKTTRILYGNSSVSYRVKDAQFQTRMTHPKFMINSALYDRNTMKHGQIK</sequence>
<feature type="compositionally biased region" description="Acidic residues" evidence="1">
    <location>
        <begin position="257"/>
        <end position="269"/>
    </location>
</feature>
<comment type="caution">
    <text evidence="2">The sequence shown here is derived from an EMBL/GenBank/DDBJ whole genome shotgun (WGS) entry which is preliminary data.</text>
</comment>